<evidence type="ECO:0000256" key="5">
    <source>
        <dbReference type="ARBA" id="ARBA00023136"/>
    </source>
</evidence>
<evidence type="ECO:0000256" key="6">
    <source>
        <dbReference type="RuleBase" id="RU363077"/>
    </source>
</evidence>
<proteinExistence type="inferred from homology"/>
<name>A0A6J1DP24_MOMCH</name>
<keyword evidence="3 6" id="KW-0812">Transmembrane</keyword>
<dbReference type="GeneID" id="111022970"/>
<dbReference type="GO" id="GO:0022857">
    <property type="term" value="F:transmembrane transporter activity"/>
    <property type="evidence" value="ECO:0007669"/>
    <property type="project" value="InterPro"/>
</dbReference>
<evidence type="ECO:0000256" key="1">
    <source>
        <dbReference type="ARBA" id="ARBA00004141"/>
    </source>
</evidence>
<feature type="transmembrane region" description="Helical" evidence="6">
    <location>
        <begin position="204"/>
        <end position="223"/>
    </location>
</feature>
<feature type="domain" description="EamA" evidence="7">
    <location>
        <begin position="174"/>
        <end position="312"/>
    </location>
</feature>
<evidence type="ECO:0000313" key="9">
    <source>
        <dbReference type="RefSeq" id="XP_022155995.1"/>
    </source>
</evidence>
<protein>
    <recommendedName>
        <fullName evidence="6">WAT1-related protein</fullName>
    </recommendedName>
</protein>
<keyword evidence="5 6" id="KW-0472">Membrane</keyword>
<feature type="domain" description="EamA" evidence="7">
    <location>
        <begin position="4"/>
        <end position="137"/>
    </location>
</feature>
<accession>A0A6J1DP24</accession>
<dbReference type="InterPro" id="IPR030184">
    <property type="entry name" value="WAT1-related"/>
</dbReference>
<dbReference type="SUPFAM" id="SSF103481">
    <property type="entry name" value="Multidrug resistance efflux transporter EmrE"/>
    <property type="match status" value="2"/>
</dbReference>
<feature type="transmembrane region" description="Helical" evidence="6">
    <location>
        <begin position="84"/>
        <end position="108"/>
    </location>
</feature>
<feature type="transmembrane region" description="Helical" evidence="6">
    <location>
        <begin position="172"/>
        <end position="192"/>
    </location>
</feature>
<evidence type="ECO:0000256" key="3">
    <source>
        <dbReference type="ARBA" id="ARBA00022692"/>
    </source>
</evidence>
<organism evidence="8 9">
    <name type="scientific">Momordica charantia</name>
    <name type="common">Bitter gourd</name>
    <name type="synonym">Balsam pear</name>
    <dbReference type="NCBI Taxonomy" id="3673"/>
    <lineage>
        <taxon>Eukaryota</taxon>
        <taxon>Viridiplantae</taxon>
        <taxon>Streptophyta</taxon>
        <taxon>Embryophyta</taxon>
        <taxon>Tracheophyta</taxon>
        <taxon>Spermatophyta</taxon>
        <taxon>Magnoliopsida</taxon>
        <taxon>eudicotyledons</taxon>
        <taxon>Gunneridae</taxon>
        <taxon>Pentapetalae</taxon>
        <taxon>rosids</taxon>
        <taxon>fabids</taxon>
        <taxon>Cucurbitales</taxon>
        <taxon>Cucurbitaceae</taxon>
        <taxon>Momordiceae</taxon>
        <taxon>Momordica</taxon>
    </lineage>
</organism>
<dbReference type="PANTHER" id="PTHR31218">
    <property type="entry name" value="WAT1-RELATED PROTEIN"/>
    <property type="match status" value="1"/>
</dbReference>
<keyword evidence="4 6" id="KW-1133">Transmembrane helix</keyword>
<dbReference type="InterPro" id="IPR037185">
    <property type="entry name" value="EmrE-like"/>
</dbReference>
<comment type="similarity">
    <text evidence="2 6">Belongs to the drug/metabolite transporter (DMT) superfamily. Plant drug/metabolite exporter (P-DME) (TC 2.A.7.4) family.</text>
</comment>
<feature type="transmembrane region" description="Helical" evidence="6">
    <location>
        <begin position="120"/>
        <end position="140"/>
    </location>
</feature>
<feature type="transmembrane region" description="Helical" evidence="6">
    <location>
        <begin position="268"/>
        <end position="287"/>
    </location>
</feature>
<evidence type="ECO:0000313" key="8">
    <source>
        <dbReference type="Proteomes" id="UP000504603"/>
    </source>
</evidence>
<feature type="transmembrane region" description="Helical" evidence="6">
    <location>
        <begin position="243"/>
        <end position="261"/>
    </location>
</feature>
<feature type="transmembrane region" description="Helical" evidence="6">
    <location>
        <begin position="27"/>
        <end position="47"/>
    </location>
</feature>
<dbReference type="InterPro" id="IPR000620">
    <property type="entry name" value="EamA_dom"/>
</dbReference>
<comment type="subcellular location">
    <subcellularLocation>
        <location evidence="1 6">Membrane</location>
        <topology evidence="1 6">Multi-pass membrane protein</topology>
    </subcellularLocation>
</comment>
<dbReference type="OrthoDB" id="1728340at2759"/>
<gene>
    <name evidence="9" type="primary">LOC111022970</name>
</gene>
<feature type="transmembrane region" description="Helical" evidence="6">
    <location>
        <begin position="293"/>
        <end position="311"/>
    </location>
</feature>
<dbReference type="GO" id="GO:0016020">
    <property type="term" value="C:membrane"/>
    <property type="evidence" value="ECO:0007669"/>
    <property type="project" value="UniProtKB-SubCell"/>
</dbReference>
<evidence type="ECO:0000256" key="4">
    <source>
        <dbReference type="ARBA" id="ARBA00022989"/>
    </source>
</evidence>
<dbReference type="KEGG" id="mcha:111022970"/>
<dbReference type="Proteomes" id="UP000504603">
    <property type="component" value="Unplaced"/>
</dbReference>
<feature type="transmembrane region" description="Helical" evidence="6">
    <location>
        <begin position="59"/>
        <end position="78"/>
    </location>
</feature>
<dbReference type="AlphaFoldDB" id="A0A6J1DP24"/>
<dbReference type="Pfam" id="PF00892">
    <property type="entry name" value="EamA"/>
    <property type="match status" value="2"/>
</dbReference>
<sequence length="359" mass="39593">MVVVQMVFAGVNVLYKLAVNDGMSLKIMIAFRFIFASIFILPLAFFVERNKRPKMSWSILLYGFFSGLFGGTLSQNLYVQSLAMTSATFVSAMQNLCPAITFLLALSFRMEKLNIRRREGVAKVLGTLVGIGGAMFLTFYKGFEIRIWTTHVDFLNDRHVAHAPENAHNYNPLLGCLLAVASCVSYSFWLILQTKMTEIYPCHYSSTALMCVMGAIQGVAISMCVERDWKQWKLGWNIRLLTVAYAGIVASGAVVVIMAWCVRARGPLYVSVFSPLMLLLVAIAGSLCLDEKLHLGSVIGAVLIVCGLYMVSWGKSKEMNSSLQLATAESVGELELKDVVVTTPKPQNDCLKNNSTTST</sequence>
<keyword evidence="8" id="KW-1185">Reference proteome</keyword>
<reference evidence="9" key="1">
    <citation type="submission" date="2025-08" db="UniProtKB">
        <authorList>
            <consortium name="RefSeq"/>
        </authorList>
    </citation>
    <scope>IDENTIFICATION</scope>
    <source>
        <strain evidence="9">OHB3-1</strain>
    </source>
</reference>
<evidence type="ECO:0000256" key="2">
    <source>
        <dbReference type="ARBA" id="ARBA00007635"/>
    </source>
</evidence>
<dbReference type="RefSeq" id="XP_022155995.1">
    <property type="nucleotide sequence ID" value="XM_022300303.1"/>
</dbReference>
<evidence type="ECO:0000259" key="7">
    <source>
        <dbReference type="Pfam" id="PF00892"/>
    </source>
</evidence>